<protein>
    <submittedName>
        <fullName evidence="1">Uncharacterized protein</fullName>
    </submittedName>
</protein>
<reference evidence="1 2" key="1">
    <citation type="submission" date="2019-10" db="EMBL/GenBank/DDBJ databases">
        <title>Genome Sequences from Six Type Strain Members of the Archaeal Family Sulfolobaceae: Acidianus ambivalens, Acidianus infernus, Metallosphaera prunae, Stygiolobus azoricus, Sulfolobus metallicus, and Sulfurisphaera ohwakuensis.</title>
        <authorList>
            <person name="Counts J.A."/>
            <person name="Kelly R.M."/>
        </authorList>
    </citation>
    <scope>NUCLEOTIDE SEQUENCE [LARGE SCALE GENOMIC DNA]</scope>
    <source>
        <strain evidence="1 2">FC6</strain>
    </source>
</reference>
<sequence length="46" mass="5631">MQDNIIIIDDCDLYNKILILDIKPYIYTVSEKVRIAEWRKKDVRIY</sequence>
<dbReference type="Proteomes" id="UP000423396">
    <property type="component" value="Chromosome"/>
</dbReference>
<dbReference type="KEGG" id="sazo:D1868_07275"/>
<name>A0A650CRQ3_9CREN</name>
<dbReference type="GeneID" id="99614978"/>
<organism evidence="1 2">
    <name type="scientific">Stygiolobus azoricus</name>
    <dbReference type="NCBI Taxonomy" id="41675"/>
    <lineage>
        <taxon>Archaea</taxon>
        <taxon>Thermoproteota</taxon>
        <taxon>Thermoprotei</taxon>
        <taxon>Sulfolobales</taxon>
        <taxon>Sulfolobaceae</taxon>
        <taxon>Stygiolobus</taxon>
    </lineage>
</organism>
<evidence type="ECO:0000313" key="1">
    <source>
        <dbReference type="EMBL" id="QGR20534.1"/>
    </source>
</evidence>
<dbReference type="EMBL" id="CP045483">
    <property type="protein sequence ID" value="QGR20534.1"/>
    <property type="molecule type" value="Genomic_DNA"/>
</dbReference>
<dbReference type="OrthoDB" id="32353at183924"/>
<dbReference type="InterPro" id="IPR036413">
    <property type="entry name" value="YaeB-like_sf"/>
</dbReference>
<keyword evidence="2" id="KW-1185">Reference proteome</keyword>
<gene>
    <name evidence="1" type="ORF">D1868_07275</name>
</gene>
<proteinExistence type="predicted"/>
<dbReference type="AlphaFoldDB" id="A0A650CRQ3"/>
<accession>A0A650CRQ3</accession>
<evidence type="ECO:0000313" key="2">
    <source>
        <dbReference type="Proteomes" id="UP000423396"/>
    </source>
</evidence>
<dbReference type="SUPFAM" id="SSF118196">
    <property type="entry name" value="YaeB-like"/>
    <property type="match status" value="1"/>
</dbReference>
<dbReference type="RefSeq" id="WP_156007984.1">
    <property type="nucleotide sequence ID" value="NZ_CP045483.1"/>
</dbReference>